<dbReference type="HAMAP" id="MF_00274">
    <property type="entry name" value="DNA_YbaB_EbfC"/>
    <property type="match status" value="1"/>
</dbReference>
<comment type="subunit">
    <text evidence="2">Homodimer.</text>
</comment>
<evidence type="ECO:0000313" key="6">
    <source>
        <dbReference type="Proteomes" id="UP000218979"/>
    </source>
</evidence>
<dbReference type="PANTHER" id="PTHR33449">
    <property type="entry name" value="NUCLEOID-ASSOCIATED PROTEIN YBAB"/>
    <property type="match status" value="1"/>
</dbReference>
<evidence type="ECO:0000256" key="1">
    <source>
        <dbReference type="ARBA" id="ARBA00023125"/>
    </source>
</evidence>
<accession>A0A1K2H5K1</accession>
<evidence type="ECO:0000256" key="2">
    <source>
        <dbReference type="HAMAP-Rule" id="MF_00274"/>
    </source>
</evidence>
<keyword evidence="1 2" id="KW-0238">DNA-binding</keyword>
<dbReference type="RefSeq" id="WP_031366472.1">
    <property type="nucleotide sequence ID" value="NZ_FPKS01000002.1"/>
</dbReference>
<dbReference type="GO" id="GO:0043590">
    <property type="term" value="C:bacterial nucleoid"/>
    <property type="evidence" value="ECO:0007669"/>
    <property type="project" value="UniProtKB-UniRule"/>
</dbReference>
<dbReference type="OrthoDB" id="9795263at2"/>
<dbReference type="PANTHER" id="PTHR33449:SF1">
    <property type="entry name" value="NUCLEOID-ASSOCIATED PROTEIN YBAB"/>
    <property type="match status" value="1"/>
</dbReference>
<keyword evidence="2" id="KW-0963">Cytoplasm</keyword>
<comment type="similarity">
    <text evidence="2">Belongs to the YbaB/EbfC family.</text>
</comment>
<reference evidence="3 6" key="1">
    <citation type="submission" date="2014-12" db="EMBL/GenBank/DDBJ databases">
        <title>Draft genome sequences of 10 type strains of Lactococcus.</title>
        <authorList>
            <person name="Sun Z."/>
            <person name="Zhong Z."/>
            <person name="Liu W."/>
            <person name="Zhang W."/>
            <person name="Zhang H."/>
        </authorList>
    </citation>
    <scope>NUCLEOTIDE SEQUENCE [LARGE SCALE GENOMIC DNA]</scope>
    <source>
        <strain evidence="3 6">DSM 22330</strain>
    </source>
</reference>
<dbReference type="Proteomes" id="UP000185655">
    <property type="component" value="Unassembled WGS sequence"/>
</dbReference>
<dbReference type="EMBL" id="JXJT01000002">
    <property type="protein sequence ID" value="PCS04491.1"/>
    <property type="molecule type" value="Genomic_DNA"/>
</dbReference>
<organism evidence="4 5">
    <name type="scientific">Pseudolactococcus chungangensis CAU 28 = DSM 22330</name>
    <dbReference type="NCBI Taxonomy" id="1122154"/>
    <lineage>
        <taxon>Bacteria</taxon>
        <taxon>Bacillati</taxon>
        <taxon>Bacillota</taxon>
        <taxon>Bacilli</taxon>
        <taxon>Lactobacillales</taxon>
        <taxon>Streptococcaceae</taxon>
        <taxon>Pseudolactococcus</taxon>
    </lineage>
</organism>
<proteinExistence type="inferred from homology"/>
<dbReference type="NCBIfam" id="TIGR00103">
    <property type="entry name" value="DNA_YbaB_EbfC"/>
    <property type="match status" value="1"/>
</dbReference>
<comment type="function">
    <text evidence="2">Binds to DNA and alters its conformation. May be involved in regulation of gene expression, nucleoid organization and DNA protection.</text>
</comment>
<dbReference type="InterPro" id="IPR004401">
    <property type="entry name" value="YbaB/EbfC"/>
</dbReference>
<sequence>MMNMQKMMKQAQDLQKNMKIAQAEIETTTFYGASAQDLVKVAFTGDRKMTQIDISPDLIDPEDSETLSDMIRQAVNAALVDIDKTTEQKLGKFTKGLPF</sequence>
<evidence type="ECO:0000313" key="4">
    <source>
        <dbReference type="EMBL" id="SFZ71273.1"/>
    </source>
</evidence>
<dbReference type="SUPFAM" id="SSF82607">
    <property type="entry name" value="YbaB-like"/>
    <property type="match status" value="1"/>
</dbReference>
<dbReference type="GO" id="GO:0003677">
    <property type="term" value="F:DNA binding"/>
    <property type="evidence" value="ECO:0007669"/>
    <property type="project" value="UniProtKB-UniRule"/>
</dbReference>
<dbReference type="GO" id="GO:0005829">
    <property type="term" value="C:cytosol"/>
    <property type="evidence" value="ECO:0007669"/>
    <property type="project" value="TreeGrafter"/>
</dbReference>
<dbReference type="AlphaFoldDB" id="A0A1K2H5K1"/>
<dbReference type="Pfam" id="PF02575">
    <property type="entry name" value="YbaB_DNA_bd"/>
    <property type="match status" value="1"/>
</dbReference>
<reference evidence="4 5" key="2">
    <citation type="submission" date="2016-11" db="EMBL/GenBank/DDBJ databases">
        <authorList>
            <person name="Jaros S."/>
            <person name="Januszkiewicz K."/>
            <person name="Wedrychowicz H."/>
        </authorList>
    </citation>
    <scope>NUCLEOTIDE SEQUENCE [LARGE SCALE GENOMIC DNA]</scope>
    <source>
        <strain evidence="4 5">DSM 22330</strain>
    </source>
</reference>
<dbReference type="InterPro" id="IPR036894">
    <property type="entry name" value="YbaB-like_sf"/>
</dbReference>
<dbReference type="Proteomes" id="UP000218979">
    <property type="component" value="Unassembled WGS sequence"/>
</dbReference>
<comment type="subcellular location">
    <subcellularLocation>
        <location evidence="2">Cytoplasm</location>
        <location evidence="2">Nucleoid</location>
    </subcellularLocation>
</comment>
<dbReference type="Gene3D" id="3.30.1310.10">
    <property type="entry name" value="Nucleoid-associated protein YbaB-like domain"/>
    <property type="match status" value="1"/>
</dbReference>
<dbReference type="STRING" id="1122154.SAMN02746068_00347"/>
<dbReference type="EMBL" id="FPKS01000002">
    <property type="protein sequence ID" value="SFZ71273.1"/>
    <property type="molecule type" value="Genomic_DNA"/>
</dbReference>
<keyword evidence="6" id="KW-1185">Reference proteome</keyword>
<dbReference type="PIRSF" id="PIRSF004555">
    <property type="entry name" value="UCP004555"/>
    <property type="match status" value="1"/>
</dbReference>
<evidence type="ECO:0000313" key="5">
    <source>
        <dbReference type="Proteomes" id="UP000185655"/>
    </source>
</evidence>
<evidence type="ECO:0000313" key="3">
    <source>
        <dbReference type="EMBL" id="PCS04491.1"/>
    </source>
</evidence>
<protein>
    <recommendedName>
        <fullName evidence="2">Nucleoid-associated protein RR45_GL000806</fullName>
    </recommendedName>
</protein>
<gene>
    <name evidence="3" type="ORF">RR45_GL000806</name>
    <name evidence="4" type="ORF">SAMN02746068_00347</name>
</gene>
<name>A0A1K2H5K1_9LACT</name>